<dbReference type="AlphaFoldDB" id="A0A210Q3M3"/>
<comment type="caution">
    <text evidence="3">The sequence shown here is derived from an EMBL/GenBank/DDBJ whole genome shotgun (WGS) entry which is preliminary data.</text>
</comment>
<proteinExistence type="predicted"/>
<name>A0A210Q3M3_MIZYE</name>
<evidence type="ECO:0000313" key="3">
    <source>
        <dbReference type="EMBL" id="OWF43330.1"/>
    </source>
</evidence>
<dbReference type="InterPro" id="IPR013766">
    <property type="entry name" value="Thioredoxin_domain"/>
</dbReference>
<dbReference type="PANTHER" id="PTHR45663">
    <property type="entry name" value="GEO12009P1"/>
    <property type="match status" value="1"/>
</dbReference>
<gene>
    <name evidence="3" type="ORF">KP79_PYT16081</name>
</gene>
<dbReference type="SUPFAM" id="SSF52833">
    <property type="entry name" value="Thioredoxin-like"/>
    <property type="match status" value="1"/>
</dbReference>
<keyword evidence="1" id="KW-1133">Transmembrane helix</keyword>
<reference evidence="3 4" key="1">
    <citation type="journal article" date="2017" name="Nat. Ecol. Evol.">
        <title>Scallop genome provides insights into evolution of bilaterian karyotype and development.</title>
        <authorList>
            <person name="Wang S."/>
            <person name="Zhang J."/>
            <person name="Jiao W."/>
            <person name="Li J."/>
            <person name="Xun X."/>
            <person name="Sun Y."/>
            <person name="Guo X."/>
            <person name="Huan P."/>
            <person name="Dong B."/>
            <person name="Zhang L."/>
            <person name="Hu X."/>
            <person name="Sun X."/>
            <person name="Wang J."/>
            <person name="Zhao C."/>
            <person name="Wang Y."/>
            <person name="Wang D."/>
            <person name="Huang X."/>
            <person name="Wang R."/>
            <person name="Lv J."/>
            <person name="Li Y."/>
            <person name="Zhang Z."/>
            <person name="Liu B."/>
            <person name="Lu W."/>
            <person name="Hui Y."/>
            <person name="Liang J."/>
            <person name="Zhou Z."/>
            <person name="Hou R."/>
            <person name="Li X."/>
            <person name="Liu Y."/>
            <person name="Li H."/>
            <person name="Ning X."/>
            <person name="Lin Y."/>
            <person name="Zhao L."/>
            <person name="Xing Q."/>
            <person name="Dou J."/>
            <person name="Li Y."/>
            <person name="Mao J."/>
            <person name="Guo H."/>
            <person name="Dou H."/>
            <person name="Li T."/>
            <person name="Mu C."/>
            <person name="Jiang W."/>
            <person name="Fu Q."/>
            <person name="Fu X."/>
            <person name="Miao Y."/>
            <person name="Liu J."/>
            <person name="Yu Q."/>
            <person name="Li R."/>
            <person name="Liao H."/>
            <person name="Li X."/>
            <person name="Kong Y."/>
            <person name="Jiang Z."/>
            <person name="Chourrout D."/>
            <person name="Li R."/>
            <person name="Bao Z."/>
        </authorList>
    </citation>
    <scope>NUCLEOTIDE SEQUENCE [LARGE SCALE GENOMIC DNA]</scope>
    <source>
        <strain evidence="3 4">PY_sf001</strain>
    </source>
</reference>
<dbReference type="PANTHER" id="PTHR45663:SF11">
    <property type="entry name" value="GEO12009P1"/>
    <property type="match status" value="1"/>
</dbReference>
<sequence length="268" mass="30784">MAPTTADMIAGLKTCLVPHCIGNIVLALSYLVMKTFPPICSRLFEDCSLELKEWEWITFLGCIIVVKNRKQATIGAYINTTCLFAKVLCGFMFFRANSLYGILFGVACLFHFVFMPERMYTGPEMITYFRGPNLDEEIKRDRRVTWLVTFYVAWSPPCVSFANIFSELSAEYSLENLKFGKIDIAKYPEVAEKYRISASPMSRQLPTIVMLEGGEETMRKPYISPKGTVVRYIFNKENIIKDFELNIAYDKCKKNPLKPRKSEKEKAE</sequence>
<keyword evidence="1" id="KW-0472">Membrane</keyword>
<evidence type="ECO:0000256" key="1">
    <source>
        <dbReference type="SAM" id="Phobius"/>
    </source>
</evidence>
<accession>A0A210Q3M3</accession>
<dbReference type="STRING" id="6573.A0A210Q3M3"/>
<dbReference type="Proteomes" id="UP000242188">
    <property type="component" value="Unassembled WGS sequence"/>
</dbReference>
<dbReference type="OrthoDB" id="20229at2759"/>
<dbReference type="Pfam" id="PF00085">
    <property type="entry name" value="Thioredoxin"/>
    <property type="match status" value="1"/>
</dbReference>
<feature type="transmembrane region" description="Helical" evidence="1">
    <location>
        <begin position="16"/>
        <end position="33"/>
    </location>
</feature>
<protein>
    <submittedName>
        <fullName evidence="3">Thioredoxin-related transmembrane protein 2-B</fullName>
    </submittedName>
</protein>
<dbReference type="GO" id="GO:0005737">
    <property type="term" value="C:cytoplasm"/>
    <property type="evidence" value="ECO:0007669"/>
    <property type="project" value="TreeGrafter"/>
</dbReference>
<feature type="transmembrane region" description="Helical" evidence="1">
    <location>
        <begin position="99"/>
        <end position="115"/>
    </location>
</feature>
<evidence type="ECO:0000259" key="2">
    <source>
        <dbReference type="PROSITE" id="PS51352"/>
    </source>
</evidence>
<feature type="domain" description="Thioredoxin" evidence="2">
    <location>
        <begin position="120"/>
        <end position="254"/>
    </location>
</feature>
<organism evidence="3 4">
    <name type="scientific">Mizuhopecten yessoensis</name>
    <name type="common">Japanese scallop</name>
    <name type="synonym">Patinopecten yessoensis</name>
    <dbReference type="NCBI Taxonomy" id="6573"/>
    <lineage>
        <taxon>Eukaryota</taxon>
        <taxon>Metazoa</taxon>
        <taxon>Spiralia</taxon>
        <taxon>Lophotrochozoa</taxon>
        <taxon>Mollusca</taxon>
        <taxon>Bivalvia</taxon>
        <taxon>Autobranchia</taxon>
        <taxon>Pteriomorphia</taxon>
        <taxon>Pectinida</taxon>
        <taxon>Pectinoidea</taxon>
        <taxon>Pectinidae</taxon>
        <taxon>Mizuhopecten</taxon>
    </lineage>
</organism>
<dbReference type="EMBL" id="NEDP02005126">
    <property type="protein sequence ID" value="OWF43330.1"/>
    <property type="molecule type" value="Genomic_DNA"/>
</dbReference>
<dbReference type="GO" id="GO:0015035">
    <property type="term" value="F:protein-disulfide reductase activity"/>
    <property type="evidence" value="ECO:0007669"/>
    <property type="project" value="TreeGrafter"/>
</dbReference>
<dbReference type="PROSITE" id="PS51352">
    <property type="entry name" value="THIOREDOXIN_2"/>
    <property type="match status" value="1"/>
</dbReference>
<dbReference type="InterPro" id="IPR036249">
    <property type="entry name" value="Thioredoxin-like_sf"/>
</dbReference>
<evidence type="ECO:0000313" key="4">
    <source>
        <dbReference type="Proteomes" id="UP000242188"/>
    </source>
</evidence>
<keyword evidence="4" id="KW-1185">Reference proteome</keyword>
<keyword evidence="1 3" id="KW-0812">Transmembrane</keyword>
<dbReference type="Gene3D" id="3.40.30.10">
    <property type="entry name" value="Glutaredoxin"/>
    <property type="match status" value="1"/>
</dbReference>